<dbReference type="OMA" id="NYWRAME"/>
<dbReference type="CDD" id="cd23293">
    <property type="entry name" value="beta-trefoil_MIR_SDF2_meta"/>
    <property type="match status" value="1"/>
</dbReference>
<keyword evidence="2" id="KW-0677">Repeat</keyword>
<feature type="domain" description="MIR" evidence="3">
    <location>
        <begin position="101"/>
        <end position="156"/>
    </location>
</feature>
<dbReference type="InterPro" id="IPR036300">
    <property type="entry name" value="MIR_dom_sf"/>
</dbReference>
<feature type="domain" description="MIR" evidence="3">
    <location>
        <begin position="157"/>
        <end position="211"/>
    </location>
</feature>
<dbReference type="VEuPathDB" id="VectorBase:SSCA006970"/>
<gene>
    <name evidence="4" type="ORF">QR98_0040710</name>
</gene>
<dbReference type="InterPro" id="IPR016093">
    <property type="entry name" value="MIR_motif"/>
</dbReference>
<comment type="caution">
    <text evidence="4">The sequence shown here is derived from an EMBL/GenBank/DDBJ whole genome shotgun (WGS) entry which is preliminary data.</text>
</comment>
<dbReference type="PANTHER" id="PTHR46809">
    <property type="entry name" value="STROMAL CELL-DERIVED FACTOR 2-LIKE PROTEIN"/>
    <property type="match status" value="1"/>
</dbReference>
<dbReference type="PROSITE" id="PS50919">
    <property type="entry name" value="MIR"/>
    <property type="match status" value="3"/>
</dbReference>
<dbReference type="EMBL" id="JXLN01010384">
    <property type="protein sequence ID" value="KPM05606.1"/>
    <property type="molecule type" value="Genomic_DNA"/>
</dbReference>
<dbReference type="Proteomes" id="UP000616769">
    <property type="component" value="Unassembled WGS sequence"/>
</dbReference>
<dbReference type="AlphaFoldDB" id="A0A132A3N8"/>
<protein>
    <submittedName>
        <fullName evidence="4">Stromal cell-derived factor 2-like protein</fullName>
    </submittedName>
</protein>
<keyword evidence="1" id="KW-0732">Signal</keyword>
<proteinExistence type="predicted"/>
<dbReference type="OrthoDB" id="5588846at2759"/>
<dbReference type="PANTHER" id="PTHR46809:SF2">
    <property type="entry name" value="GH21273P"/>
    <property type="match status" value="1"/>
</dbReference>
<evidence type="ECO:0000313" key="5">
    <source>
        <dbReference type="Proteomes" id="UP000616769"/>
    </source>
</evidence>
<dbReference type="SMART" id="SM00472">
    <property type="entry name" value="MIR"/>
    <property type="match status" value="3"/>
</dbReference>
<name>A0A132A3N8_SARSC</name>
<feature type="domain" description="MIR" evidence="3">
    <location>
        <begin position="39"/>
        <end position="93"/>
    </location>
</feature>
<evidence type="ECO:0000256" key="1">
    <source>
        <dbReference type="ARBA" id="ARBA00022729"/>
    </source>
</evidence>
<organism evidence="4 5">
    <name type="scientific">Sarcoptes scabiei</name>
    <name type="common">Itch mite</name>
    <name type="synonym">Acarus scabiei</name>
    <dbReference type="NCBI Taxonomy" id="52283"/>
    <lineage>
        <taxon>Eukaryota</taxon>
        <taxon>Metazoa</taxon>
        <taxon>Ecdysozoa</taxon>
        <taxon>Arthropoda</taxon>
        <taxon>Chelicerata</taxon>
        <taxon>Arachnida</taxon>
        <taxon>Acari</taxon>
        <taxon>Acariformes</taxon>
        <taxon>Sarcoptiformes</taxon>
        <taxon>Astigmata</taxon>
        <taxon>Psoroptidia</taxon>
        <taxon>Sarcoptoidea</taxon>
        <taxon>Sarcoptidae</taxon>
        <taxon>Sarcoptinae</taxon>
        <taxon>Sarcoptes</taxon>
    </lineage>
</organism>
<sequence length="228" mass="25591">MIILSSYLNSKPDLGFYEKFSLLYLLLLIDLIESRSNSITSVTCGSVIKLMSVNSGIRLHSHDIKYGSGSGQQSVTGTDQQEDINSYWQIRPKQDEHCERGEPIRCGSIIRLTHLQTKKNLHSHHFSSPLSNNQEVSCFGKDGEGDTGDNWTVLCGGSHWETNGNIRLKHVDTEMFLASSGHSYGRPIHGQMEIIAQHYSDSSVYWTAKEGIYVKPNDQSKYVGHDEL</sequence>
<evidence type="ECO:0000313" key="4">
    <source>
        <dbReference type="EMBL" id="KPM05606.1"/>
    </source>
</evidence>
<evidence type="ECO:0000259" key="3">
    <source>
        <dbReference type="PROSITE" id="PS50919"/>
    </source>
</evidence>
<accession>A0A132A3N8</accession>
<dbReference type="Gene3D" id="2.80.10.50">
    <property type="match status" value="1"/>
</dbReference>
<evidence type="ECO:0000256" key="2">
    <source>
        <dbReference type="ARBA" id="ARBA00022737"/>
    </source>
</evidence>
<reference evidence="4 5" key="1">
    <citation type="journal article" date="2015" name="Parasit. Vectors">
        <title>Draft genome of the scabies mite.</title>
        <authorList>
            <person name="Rider S.D.Jr."/>
            <person name="Morgan M.S."/>
            <person name="Arlian L.G."/>
        </authorList>
    </citation>
    <scope>NUCLEOTIDE SEQUENCE [LARGE SCALE GENOMIC DNA]</scope>
    <source>
        <strain evidence="4">Arlian Lab</strain>
    </source>
</reference>
<dbReference type="Pfam" id="PF02815">
    <property type="entry name" value="MIR"/>
    <property type="match status" value="1"/>
</dbReference>
<dbReference type="SUPFAM" id="SSF82109">
    <property type="entry name" value="MIR domain"/>
    <property type="match status" value="1"/>
</dbReference>